<evidence type="ECO:0000313" key="2">
    <source>
        <dbReference type="EMBL" id="TKC65072.1"/>
    </source>
</evidence>
<dbReference type="RefSeq" id="WP_136878708.1">
    <property type="nucleotide sequence ID" value="NZ_SWDX01000001.1"/>
</dbReference>
<evidence type="ECO:0000256" key="1">
    <source>
        <dbReference type="SAM" id="SignalP"/>
    </source>
</evidence>
<feature type="chain" id="PRO_5020800994" description="Macroglobulin domain-containing protein" evidence="1">
    <location>
        <begin position="22"/>
        <end position="803"/>
    </location>
</feature>
<accession>A0A4U1GT44</accession>
<dbReference type="EMBL" id="SWDX01000001">
    <property type="protein sequence ID" value="TKC65072.1"/>
    <property type="molecule type" value="Genomic_DNA"/>
</dbReference>
<organism evidence="2 3">
    <name type="scientific">Pedobacter hiemivivus</name>
    <dbReference type="NCBI Taxonomy" id="2530454"/>
    <lineage>
        <taxon>Bacteria</taxon>
        <taxon>Pseudomonadati</taxon>
        <taxon>Bacteroidota</taxon>
        <taxon>Sphingobacteriia</taxon>
        <taxon>Sphingobacteriales</taxon>
        <taxon>Sphingobacteriaceae</taxon>
        <taxon>Pedobacter</taxon>
    </lineage>
</organism>
<reference evidence="2 3" key="1">
    <citation type="submission" date="2019-04" db="EMBL/GenBank/DDBJ databases">
        <title>Pedobacter sp. RP-1-16 sp. nov., isolated from Arctic soil.</title>
        <authorList>
            <person name="Dahal R.H."/>
            <person name="Kim D.-U."/>
        </authorList>
    </citation>
    <scope>NUCLEOTIDE SEQUENCE [LARGE SCALE GENOMIC DNA]</scope>
    <source>
        <strain evidence="2 3">RP-1-16</strain>
    </source>
</reference>
<keyword evidence="1" id="KW-0732">Signal</keyword>
<name>A0A4U1GT44_9SPHI</name>
<sequence length="803" mass="89999">MRYWLNLILGLLIFSGHVAFAQQEQPLLVDPLAKQLYLYKLANPSPRLFVHFDKNIYTNNETVWFTGYLLTEREANISKHNIMSVALIRNSDSLVVKHQKFLMATSLSFGSMVLPDSMLAGDYHLLASTNRVSNGVPEAIFIQPIMIKTNINPSFNAGLKILEQGIMGVKPNQVLLSATTRDARFLSQPVEVSYHYGHLSKKTKTNSSGEVILKLDEQEDIPDPNVYVKLKYGSDSSFLNLSLPVTKRRAKVGFYAEGGNLINGILGRVGVEVKDQQLAVVSLKAQLYKDDTVIDTIETDSYGIGSFLLKPEKGSSYRIKLLHSGFTDTSYLLPPILDKGIGIYISEAAVRDTLIAKLRTSQKENLFIRVHNFKETFIYNHVDAQNPQMTLIIPLETVPLGLNTLTISDSLGRPLAERMFFAHYNPTPKLTISSDQKVYEQRKKVTLKLRLGDSDSLAIVSVACVQERRISSKLNVDIESYTYLASSLTALPPYNTTRGYEDPKYMDNILLVKGWRRYTWQDAMKTKPSDTIKSYDNTTLSLQITGKKQPVNEPLQIGILSSSGMKLYHTDNRGYFEFNASNLAAEKEKPVYIFLGEQNKNRYLLSINDPYAKLNKSYLNLFGPKYRAVPSSVQNNNVLSLKGNETAIRLKEVQITSGNSNNTNSPKGPNNCGDYVCSYNILNCFNHVGDPNNRPPVAGKSYHMSGGGSIIYQACETVTVNPGMVLMDGVYSKKEFYVNDYAEPLEPAFASTIYWSNGLLINKEEREITFYTSDITGKFKVIVQGLSSKNVLYGDYTFEVKGK</sequence>
<evidence type="ECO:0008006" key="4">
    <source>
        <dbReference type="Google" id="ProtNLM"/>
    </source>
</evidence>
<dbReference type="Gene3D" id="2.60.40.1930">
    <property type="match status" value="1"/>
</dbReference>
<proteinExistence type="predicted"/>
<gene>
    <name evidence="2" type="ORF">FBD94_00480</name>
</gene>
<protein>
    <recommendedName>
        <fullName evidence="4">Macroglobulin domain-containing protein</fullName>
    </recommendedName>
</protein>
<evidence type="ECO:0000313" key="3">
    <source>
        <dbReference type="Proteomes" id="UP000309594"/>
    </source>
</evidence>
<dbReference type="Proteomes" id="UP000309594">
    <property type="component" value="Unassembled WGS sequence"/>
</dbReference>
<feature type="signal peptide" evidence="1">
    <location>
        <begin position="1"/>
        <end position="21"/>
    </location>
</feature>
<dbReference type="AlphaFoldDB" id="A0A4U1GT44"/>
<comment type="caution">
    <text evidence="2">The sequence shown here is derived from an EMBL/GenBank/DDBJ whole genome shotgun (WGS) entry which is preliminary data.</text>
</comment>